<feature type="region of interest" description="Disordered" evidence="2">
    <location>
        <begin position="1394"/>
        <end position="1415"/>
    </location>
</feature>
<feature type="coiled-coil region" evidence="1">
    <location>
        <begin position="523"/>
        <end position="550"/>
    </location>
</feature>
<dbReference type="PANTHER" id="PTHR43941">
    <property type="entry name" value="STRUCTURAL MAINTENANCE OF CHROMOSOMES PROTEIN 2"/>
    <property type="match status" value="1"/>
</dbReference>
<feature type="compositionally biased region" description="Acidic residues" evidence="2">
    <location>
        <begin position="1397"/>
        <end position="1413"/>
    </location>
</feature>
<feature type="coiled-coil region" evidence="1">
    <location>
        <begin position="1039"/>
        <end position="1122"/>
    </location>
</feature>
<gene>
    <name evidence="4" type="ORF">CEUSTIGMA_g13646.t1</name>
</gene>
<dbReference type="EMBL" id="BEGY01000248">
    <property type="protein sequence ID" value="GAX86233.1"/>
    <property type="molecule type" value="Genomic_DNA"/>
</dbReference>
<evidence type="ECO:0000256" key="3">
    <source>
        <dbReference type="SAM" id="SignalP"/>
    </source>
</evidence>
<feature type="region of interest" description="Disordered" evidence="2">
    <location>
        <begin position="297"/>
        <end position="382"/>
    </location>
</feature>
<feature type="coiled-coil region" evidence="1">
    <location>
        <begin position="577"/>
        <end position="647"/>
    </location>
</feature>
<sequence length="1534" mass="167304">MMAGKLQRLSFVVFAATLCLLVTCQAPPSATHDVLVDDIAAEAVTHHPRHHFSSKRPCTVFVNNMSLAQYIPLLIQETLPNTVTCYDQQGTDMHFSDLYKSHTKPPGMKNDMAVSVRLMPKTSESWIIHSRSSCVACLRQPLQLILSSVQKSISWAEKALHHVFNIQQEHWTMRLPLWLFQTGCPVLDCTPFLLSELPGNTRSHTTKPWLELTEKHDNNGDSADDIAEVDLPPISADHYNAFNYPYKDGGKPSLEMSETLWKFPQWSSNIFFKQQASSDHTVCDCTCSCPEAVTAETQNNGEEPATRSQLEDQPDYSSSFSVNTQLNESTGPVASSANHVNEGLGLWDEGTVPSSDEPALSKQSSAPPKIPYQSAGSNAAGPDCSTTVTIDSSLPCSRNFADGYPTISLTVDRTYRAEEDLPLPGAQQEACHNHAISLQALAQAVFMSGKQIMVSKRTFISQVSALTHLVAMLPVIMAVHVLPGLQQYPPCGSMLAWCSSVALVLMCWLVRAMRRGRELWLEVQGLQGAMTSLKEERDNLREALRCESAAHAQDMIAWQATVAKNSEDYSDEHKYLLRSLEEEKRKHELIIQQIHADHEKEMSDVKSGHKKLQDVASTHQEKLRVQLDSMRRQLKQVLSRLHQSKQRSATGIKGHDHVVDDTIRQAVVTAGVSTPQKNRLTTSCTATDTSFPSSAKSHVSNIFGVPALNQITLQSQSSPSGLMASQQRPALLSADDEVASTLHSREANISCSSSSAAEFLSPTCSSSQLPGTPGSGNALQEVVVICQLMYEQLQVLTSNLHLGAQKYTISTCPAITSLPCGQECTEPMVDVQNLVSQLGIRTAGISNISEGLEGQEGLVMIQSSQHKQVMSKLEGIKQAVTQAEAAGTESCAITRAKMDAASQANITVQDAAFKEQQSSLEQLLETKIAAISRQLSDENKTLLIALQTPSSQLLQNIEKKNGAIEAAQTELLELQNSLRRLEQRLREQRLAARQYKAYVQQAFQEVLFSMKGRFKMFVDLATQHASSHRAEVTTLDKLLQEARAQLESKQFIIESQEDEIRGYIQDLEQFTQCLTTADGLLDSRDEQIRNLRELLDRLQGRLQAAEDREGELECKVQTLEARLLACSGSSQAGCSGVQPSDVELSDALGRGAANVLTVVQGCQHNNSPDTSAGLESAAQDLQDARSLEVVQASSSNSSTRPRCPVADCIAAESVEFGSTASLQKGLMCIRPAADDGVDEVLSFSADDDDGVDEDLSFSAANDDGVDEVLSFSAGEYSPLALPVQPDLIVNIVVSDSGLIRCFIACDSSSTSVQSFLLTGSEEGSLVFSCAPLLKQAACYCASTAPSSTRGEETVSIFPWPMQPLVMNPTTTMATEHGIFYDKLLYCRRNSPLSVLPEADDEDDDEDTSSDTSDDPTCCLAFQSDSLLVADAASGVLPLIYLSAQISWLKSPMMVAPTSTSALEEHDNGAVESRPRRPLMPVLNETAWEKLSESVSVTKCPSDSNLRKETVEPEDSAILDDCFLPMPPSGIIDKG</sequence>
<name>A0A250XT94_9CHLO</name>
<protein>
    <submittedName>
        <fullName evidence="4">Uncharacterized protein</fullName>
    </submittedName>
</protein>
<evidence type="ECO:0000256" key="2">
    <source>
        <dbReference type="SAM" id="MobiDB-lite"/>
    </source>
</evidence>
<keyword evidence="3" id="KW-0732">Signal</keyword>
<feature type="compositionally biased region" description="Polar residues" evidence="2">
    <location>
        <begin position="315"/>
        <end position="339"/>
    </location>
</feature>
<dbReference type="PANTHER" id="PTHR43941:SF1">
    <property type="entry name" value="STRUCTURAL MAINTENANCE OF CHROMOSOMES PROTEIN 2"/>
    <property type="match status" value="1"/>
</dbReference>
<keyword evidence="5" id="KW-1185">Reference proteome</keyword>
<evidence type="ECO:0000256" key="1">
    <source>
        <dbReference type="SAM" id="Coils"/>
    </source>
</evidence>
<feature type="chain" id="PRO_5012038367" evidence="3">
    <location>
        <begin position="27"/>
        <end position="1534"/>
    </location>
</feature>
<organism evidence="4 5">
    <name type="scientific">Chlamydomonas eustigma</name>
    <dbReference type="NCBI Taxonomy" id="1157962"/>
    <lineage>
        <taxon>Eukaryota</taxon>
        <taxon>Viridiplantae</taxon>
        <taxon>Chlorophyta</taxon>
        <taxon>core chlorophytes</taxon>
        <taxon>Chlorophyceae</taxon>
        <taxon>CS clade</taxon>
        <taxon>Chlamydomonadales</taxon>
        <taxon>Chlamydomonadaceae</taxon>
        <taxon>Chlamydomonas</taxon>
    </lineage>
</organism>
<reference evidence="4 5" key="1">
    <citation type="submission" date="2017-08" db="EMBL/GenBank/DDBJ databases">
        <title>Acidophilic green algal genome provides insights into adaptation to an acidic environment.</title>
        <authorList>
            <person name="Hirooka S."/>
            <person name="Hirose Y."/>
            <person name="Kanesaki Y."/>
            <person name="Higuchi S."/>
            <person name="Fujiwara T."/>
            <person name="Onuma R."/>
            <person name="Era A."/>
            <person name="Ohbayashi R."/>
            <person name="Uzuka A."/>
            <person name="Nozaki H."/>
            <person name="Yoshikawa H."/>
            <person name="Miyagishima S.Y."/>
        </authorList>
    </citation>
    <scope>NUCLEOTIDE SEQUENCE [LARGE SCALE GENOMIC DNA]</scope>
    <source>
        <strain evidence="4 5">NIES-2499</strain>
    </source>
</reference>
<evidence type="ECO:0000313" key="4">
    <source>
        <dbReference type="EMBL" id="GAX86233.1"/>
    </source>
</evidence>
<feature type="coiled-coil region" evidence="1">
    <location>
        <begin position="950"/>
        <end position="998"/>
    </location>
</feature>
<accession>A0A250XT94</accession>
<comment type="caution">
    <text evidence="4">The sequence shown here is derived from an EMBL/GenBank/DDBJ whole genome shotgun (WGS) entry which is preliminary data.</text>
</comment>
<dbReference type="Proteomes" id="UP000232323">
    <property type="component" value="Unassembled WGS sequence"/>
</dbReference>
<proteinExistence type="predicted"/>
<evidence type="ECO:0000313" key="5">
    <source>
        <dbReference type="Proteomes" id="UP000232323"/>
    </source>
</evidence>
<keyword evidence="1" id="KW-0175">Coiled coil</keyword>
<feature type="signal peptide" evidence="3">
    <location>
        <begin position="1"/>
        <end position="26"/>
    </location>
</feature>